<feature type="region of interest" description="Disordered" evidence="1">
    <location>
        <begin position="100"/>
        <end position="200"/>
    </location>
</feature>
<accession>R7SB03</accession>
<feature type="region of interest" description="Disordered" evidence="1">
    <location>
        <begin position="226"/>
        <end position="271"/>
    </location>
</feature>
<evidence type="ECO:0000313" key="3">
    <source>
        <dbReference type="Proteomes" id="UP000054317"/>
    </source>
</evidence>
<dbReference type="EMBL" id="JH711797">
    <property type="protein sequence ID" value="EIW52094.1"/>
    <property type="molecule type" value="Genomic_DNA"/>
</dbReference>
<protein>
    <submittedName>
        <fullName evidence="2">Uncharacterized protein</fullName>
    </submittedName>
</protein>
<evidence type="ECO:0000256" key="1">
    <source>
        <dbReference type="SAM" id="MobiDB-lite"/>
    </source>
</evidence>
<feature type="compositionally biased region" description="Basic and acidic residues" evidence="1">
    <location>
        <begin position="178"/>
        <end position="187"/>
    </location>
</feature>
<reference evidence="3" key="1">
    <citation type="journal article" date="2012" name="Science">
        <title>The Paleozoic origin of enzymatic lignin decomposition reconstructed from 31 fungal genomes.</title>
        <authorList>
            <person name="Floudas D."/>
            <person name="Binder M."/>
            <person name="Riley R."/>
            <person name="Barry K."/>
            <person name="Blanchette R.A."/>
            <person name="Henrissat B."/>
            <person name="Martinez A.T."/>
            <person name="Otillar R."/>
            <person name="Spatafora J.W."/>
            <person name="Yadav J.S."/>
            <person name="Aerts A."/>
            <person name="Benoit I."/>
            <person name="Boyd A."/>
            <person name="Carlson A."/>
            <person name="Copeland A."/>
            <person name="Coutinho P.M."/>
            <person name="de Vries R.P."/>
            <person name="Ferreira P."/>
            <person name="Findley K."/>
            <person name="Foster B."/>
            <person name="Gaskell J."/>
            <person name="Glotzer D."/>
            <person name="Gorecki P."/>
            <person name="Heitman J."/>
            <person name="Hesse C."/>
            <person name="Hori C."/>
            <person name="Igarashi K."/>
            <person name="Jurgens J.A."/>
            <person name="Kallen N."/>
            <person name="Kersten P."/>
            <person name="Kohler A."/>
            <person name="Kuees U."/>
            <person name="Kumar T.K.A."/>
            <person name="Kuo A."/>
            <person name="LaButti K."/>
            <person name="Larrondo L.F."/>
            <person name="Lindquist E."/>
            <person name="Ling A."/>
            <person name="Lombard V."/>
            <person name="Lucas S."/>
            <person name="Lundell T."/>
            <person name="Martin R."/>
            <person name="McLaughlin D.J."/>
            <person name="Morgenstern I."/>
            <person name="Morin E."/>
            <person name="Murat C."/>
            <person name="Nagy L.G."/>
            <person name="Nolan M."/>
            <person name="Ohm R.A."/>
            <person name="Patyshakuliyeva A."/>
            <person name="Rokas A."/>
            <person name="Ruiz-Duenas F.J."/>
            <person name="Sabat G."/>
            <person name="Salamov A."/>
            <person name="Samejima M."/>
            <person name="Schmutz J."/>
            <person name="Slot J.C."/>
            <person name="St John F."/>
            <person name="Stenlid J."/>
            <person name="Sun H."/>
            <person name="Sun S."/>
            <person name="Syed K."/>
            <person name="Tsang A."/>
            <person name="Wiebenga A."/>
            <person name="Young D."/>
            <person name="Pisabarro A."/>
            <person name="Eastwood D.C."/>
            <person name="Martin F."/>
            <person name="Cullen D."/>
            <person name="Grigoriev I.V."/>
            <person name="Hibbett D.S."/>
        </authorList>
    </citation>
    <scope>NUCLEOTIDE SEQUENCE [LARGE SCALE GENOMIC DNA]</scope>
    <source>
        <strain evidence="3">FP-101664</strain>
    </source>
</reference>
<dbReference type="RefSeq" id="XP_008045004.1">
    <property type="nucleotide sequence ID" value="XM_008046813.1"/>
</dbReference>
<organism evidence="2 3">
    <name type="scientific">Trametes versicolor (strain FP-101664)</name>
    <name type="common">White-rot fungus</name>
    <name type="synonym">Coriolus versicolor</name>
    <dbReference type="NCBI Taxonomy" id="717944"/>
    <lineage>
        <taxon>Eukaryota</taxon>
        <taxon>Fungi</taxon>
        <taxon>Dikarya</taxon>
        <taxon>Basidiomycota</taxon>
        <taxon>Agaricomycotina</taxon>
        <taxon>Agaricomycetes</taxon>
        <taxon>Polyporales</taxon>
        <taxon>Polyporaceae</taxon>
        <taxon>Trametes</taxon>
    </lineage>
</organism>
<dbReference type="Proteomes" id="UP000054317">
    <property type="component" value="Unassembled WGS sequence"/>
</dbReference>
<gene>
    <name evidence="2" type="ORF">TRAVEDRAFT_24775</name>
</gene>
<keyword evidence="3" id="KW-1185">Reference proteome</keyword>
<proteinExistence type="predicted"/>
<sequence length="271" mass="29936">MAAYNAEDRVRWEQYADAFRTWLAKRGPYPGNPPEGYVDVYKVSQRYAPCPHEYAELVAAEHQPAPSIPGVTMTADAFNAFLCHASTVNSQIAGLVQQASTSTSQWDRRPTGGAPRYERANQGGFRRGRGRGRARAHAYNGPLTDRIGEPCPARHGHPTRRGRRGRREYTEELEDREPEDREDRGEREEDATPEPQSESMIDRLLSAIVDALGDVCLADGQYDDDAVQQQQGGGGGQVYLSDVDAEGEDDDEQAAPMAVDHKDDSGFVNLS</sequence>
<dbReference type="GeneID" id="19412423"/>
<dbReference type="AlphaFoldDB" id="R7SB03"/>
<dbReference type="OrthoDB" id="2757521at2759"/>
<feature type="compositionally biased region" description="Basic residues" evidence="1">
    <location>
        <begin position="154"/>
        <end position="166"/>
    </location>
</feature>
<feature type="compositionally biased region" description="Basic residues" evidence="1">
    <location>
        <begin position="126"/>
        <end position="136"/>
    </location>
</feature>
<feature type="compositionally biased region" description="Acidic residues" evidence="1">
    <location>
        <begin position="243"/>
        <end position="253"/>
    </location>
</feature>
<evidence type="ECO:0000313" key="2">
    <source>
        <dbReference type="EMBL" id="EIW52094.1"/>
    </source>
</evidence>
<dbReference type="KEGG" id="tvs:TRAVEDRAFT_24775"/>
<name>R7SB03_TRAVS</name>